<comment type="caution">
    <text evidence="11">The sequence shown here is derived from an EMBL/GenBank/DDBJ whole genome shotgun (WGS) entry which is preliminary data.</text>
</comment>
<keyword evidence="2" id="KW-0479">Metal-binding</keyword>
<reference evidence="11 12" key="1">
    <citation type="submission" date="2017-11" db="EMBL/GenBank/DDBJ databases">
        <title>The genome of Rhizophagus clarus HR1 reveals common genetic basis of auxotrophy among arbuscular mycorrhizal fungi.</title>
        <authorList>
            <person name="Kobayashi Y."/>
        </authorList>
    </citation>
    <scope>NUCLEOTIDE SEQUENCE [LARGE SCALE GENOMIC DNA]</scope>
    <source>
        <strain evidence="11 12">HR1</strain>
    </source>
</reference>
<dbReference type="PROSITE" id="PS00463">
    <property type="entry name" value="ZN2_CY6_FUNGAL_1"/>
    <property type="match status" value="1"/>
</dbReference>
<dbReference type="PANTHER" id="PTHR31313">
    <property type="entry name" value="TY1 ENHANCER ACTIVATOR"/>
    <property type="match status" value="1"/>
</dbReference>
<keyword evidence="8" id="KW-0175">Coiled coil</keyword>
<dbReference type="Pfam" id="PF04082">
    <property type="entry name" value="Fungal_trans"/>
    <property type="match status" value="1"/>
</dbReference>
<gene>
    <name evidence="11" type="ORF">RclHR1_09170011</name>
</gene>
<dbReference type="CDD" id="cd12148">
    <property type="entry name" value="fungal_TF_MHR"/>
    <property type="match status" value="1"/>
</dbReference>
<evidence type="ECO:0000256" key="4">
    <source>
        <dbReference type="ARBA" id="ARBA00023015"/>
    </source>
</evidence>
<dbReference type="GO" id="GO:0008270">
    <property type="term" value="F:zinc ion binding"/>
    <property type="evidence" value="ECO:0007669"/>
    <property type="project" value="InterPro"/>
</dbReference>
<dbReference type="InterPro" id="IPR036864">
    <property type="entry name" value="Zn2-C6_fun-type_DNA-bd_sf"/>
</dbReference>
<feature type="compositionally biased region" description="Basic and acidic residues" evidence="9">
    <location>
        <begin position="702"/>
        <end position="713"/>
    </location>
</feature>
<dbReference type="InterPro" id="IPR051615">
    <property type="entry name" value="Transcr_Regulatory_Elem"/>
</dbReference>
<evidence type="ECO:0000313" key="11">
    <source>
        <dbReference type="EMBL" id="GBC09863.1"/>
    </source>
</evidence>
<keyword evidence="4" id="KW-0805">Transcription regulation</keyword>
<feature type="coiled-coil region" evidence="8">
    <location>
        <begin position="612"/>
        <end position="664"/>
    </location>
</feature>
<dbReference type="SMART" id="SM00066">
    <property type="entry name" value="GAL4"/>
    <property type="match status" value="1"/>
</dbReference>
<accession>A0A2Z6S9L6</accession>
<dbReference type="SUPFAM" id="SSF57701">
    <property type="entry name" value="Zn2/Cys6 DNA-binding domain"/>
    <property type="match status" value="1"/>
</dbReference>
<evidence type="ECO:0000256" key="2">
    <source>
        <dbReference type="ARBA" id="ARBA00022723"/>
    </source>
</evidence>
<feature type="compositionally biased region" description="Low complexity" evidence="9">
    <location>
        <begin position="745"/>
        <end position="757"/>
    </location>
</feature>
<evidence type="ECO:0000256" key="1">
    <source>
        <dbReference type="ARBA" id="ARBA00004123"/>
    </source>
</evidence>
<protein>
    <recommendedName>
        <fullName evidence="10">Zn(2)-C6 fungal-type domain-containing protein</fullName>
    </recommendedName>
</protein>
<dbReference type="EMBL" id="BEXD01004334">
    <property type="protein sequence ID" value="GBC09863.1"/>
    <property type="molecule type" value="Genomic_DNA"/>
</dbReference>
<sequence length="854" mass="96805">MNIPPKIQPPINLPNITSATHKRFKPIETCDNCKQRKVKCDKERPVCGTCRKSKRECTYDFSASSKRGRPKTEVEILAEQIEDIQSVQFQQLDHMESLLEMAVMRNGGTAVTSSNTNDNMGGSMNFAIQNGAVDENFMASGVYNWNNFYESSPPPSLNQNLSEETLQFSTQLAASLPKPKQPETVPVTDSMSYTANFGLPIQDPVDQLADKLDNSLKIYESTRYVGTGSLLMLSDGGEEQIIPQFPDDLSSVEPYLKVLPNPETVESLIDIYYKRVYRHFPHLKKKVVLDCIKDLSMPQHFLLLNSIFFAASPFHPDVNMRDGRIYHQRALALLQNHCLQTPHVLTVISLFIIGLHTRKMGSAWIFHGMASKMTFELGLHRKIKNQQIKMNEVKEMRDMAFWGCFIAETWVSACYGRPSAIDEATCDVDLLPIPSDPEPDDETRLHIAWVLHINLLRIFAQVRKYLYGRAKIAGSRREENQFRFLDAALGRWFYTLPHWLKFEEMAQNVQGSLLGAIGGEMHTLFWTVLILLHSRNLTMFTVNPTTSMTSDDASRASSRTICIHAATILLHWLDVLMNSVPEFYEQSCTALFSIAPAIRVLAWTAQRGDTKAESMVERLKEIKKNVKDIARRGFMAQEGRREGRLDGEEKLQEWLDKAKEEEAKNTQARAGEYMMLNPDQYRKEFSYIANKGKRPTNNRQRNKNDNKSALWTDDKDNFPFTFTMDTFNNGFRDRSQPSNDSSIMNQQYQQQPSNNPSMANILFSTLSPSNTSASTSPNPTASPNPPIFGSQNVIMNNNISRQQQTNTSNIWTPQDNGSVGMLNTFNGDIDAKLVNNNYNDGNNIISNGESVAWS</sequence>
<feature type="region of interest" description="Disordered" evidence="9">
    <location>
        <begin position="690"/>
        <end position="713"/>
    </location>
</feature>
<dbReference type="AlphaFoldDB" id="A0A2Z6S9L6"/>
<dbReference type="GO" id="GO:0005634">
    <property type="term" value="C:nucleus"/>
    <property type="evidence" value="ECO:0007669"/>
    <property type="project" value="UniProtKB-SubCell"/>
</dbReference>
<dbReference type="PANTHER" id="PTHR31313:SF81">
    <property type="entry name" value="TY1 ENHANCER ACTIVATOR"/>
    <property type="match status" value="1"/>
</dbReference>
<dbReference type="GO" id="GO:0006351">
    <property type="term" value="P:DNA-templated transcription"/>
    <property type="evidence" value="ECO:0007669"/>
    <property type="project" value="InterPro"/>
</dbReference>
<organism evidence="11 12">
    <name type="scientific">Rhizophagus clarus</name>
    <dbReference type="NCBI Taxonomy" id="94130"/>
    <lineage>
        <taxon>Eukaryota</taxon>
        <taxon>Fungi</taxon>
        <taxon>Fungi incertae sedis</taxon>
        <taxon>Mucoromycota</taxon>
        <taxon>Glomeromycotina</taxon>
        <taxon>Glomeromycetes</taxon>
        <taxon>Glomerales</taxon>
        <taxon>Glomeraceae</taxon>
        <taxon>Rhizophagus</taxon>
    </lineage>
</organism>
<evidence type="ECO:0000259" key="10">
    <source>
        <dbReference type="PROSITE" id="PS50048"/>
    </source>
</evidence>
<dbReference type="Proteomes" id="UP000247702">
    <property type="component" value="Unassembled WGS sequence"/>
</dbReference>
<dbReference type="InterPro" id="IPR001138">
    <property type="entry name" value="Zn2Cys6_DnaBD"/>
</dbReference>
<feature type="compositionally biased region" description="Low complexity" evidence="9">
    <location>
        <begin position="767"/>
        <end position="779"/>
    </location>
</feature>
<dbReference type="InterPro" id="IPR007219">
    <property type="entry name" value="XnlR_reg_dom"/>
</dbReference>
<dbReference type="Pfam" id="PF00172">
    <property type="entry name" value="Zn_clus"/>
    <property type="match status" value="1"/>
</dbReference>
<dbReference type="Gene3D" id="4.10.240.10">
    <property type="entry name" value="Zn(2)-C6 fungal-type DNA-binding domain"/>
    <property type="match status" value="1"/>
</dbReference>
<evidence type="ECO:0000256" key="9">
    <source>
        <dbReference type="SAM" id="MobiDB-lite"/>
    </source>
</evidence>
<evidence type="ECO:0000256" key="7">
    <source>
        <dbReference type="ARBA" id="ARBA00023242"/>
    </source>
</evidence>
<comment type="subcellular location">
    <subcellularLocation>
        <location evidence="1">Nucleus</location>
    </subcellularLocation>
</comment>
<keyword evidence="12" id="KW-1185">Reference proteome</keyword>
<dbReference type="PROSITE" id="PS50048">
    <property type="entry name" value="ZN2_CY6_FUNGAL_2"/>
    <property type="match status" value="1"/>
</dbReference>
<keyword evidence="5" id="KW-0238">DNA-binding</keyword>
<keyword evidence="3" id="KW-0862">Zinc</keyword>
<dbReference type="CDD" id="cd00067">
    <property type="entry name" value="GAL4"/>
    <property type="match status" value="1"/>
</dbReference>
<evidence type="ECO:0000256" key="8">
    <source>
        <dbReference type="SAM" id="Coils"/>
    </source>
</evidence>
<keyword evidence="6" id="KW-0804">Transcription</keyword>
<feature type="region of interest" description="Disordered" evidence="9">
    <location>
        <begin position="729"/>
        <end position="784"/>
    </location>
</feature>
<evidence type="ECO:0000256" key="6">
    <source>
        <dbReference type="ARBA" id="ARBA00023163"/>
    </source>
</evidence>
<evidence type="ECO:0000256" key="3">
    <source>
        <dbReference type="ARBA" id="ARBA00022833"/>
    </source>
</evidence>
<dbReference type="GO" id="GO:0003677">
    <property type="term" value="F:DNA binding"/>
    <property type="evidence" value="ECO:0007669"/>
    <property type="project" value="UniProtKB-KW"/>
</dbReference>
<evidence type="ECO:0000313" key="12">
    <source>
        <dbReference type="Proteomes" id="UP000247702"/>
    </source>
</evidence>
<dbReference type="GO" id="GO:0000981">
    <property type="term" value="F:DNA-binding transcription factor activity, RNA polymerase II-specific"/>
    <property type="evidence" value="ECO:0007669"/>
    <property type="project" value="InterPro"/>
</dbReference>
<keyword evidence="7" id="KW-0539">Nucleus</keyword>
<name>A0A2Z6S9L6_9GLOM</name>
<feature type="domain" description="Zn(2)-C6 fungal-type" evidence="10">
    <location>
        <begin position="29"/>
        <end position="59"/>
    </location>
</feature>
<proteinExistence type="predicted"/>
<dbReference type="SMART" id="SM00906">
    <property type="entry name" value="Fungal_trans"/>
    <property type="match status" value="1"/>
</dbReference>
<evidence type="ECO:0000256" key="5">
    <source>
        <dbReference type="ARBA" id="ARBA00023125"/>
    </source>
</evidence>